<proteinExistence type="predicted"/>
<accession>A0AAN9YSW8</accession>
<evidence type="ECO:0000313" key="1">
    <source>
        <dbReference type="EMBL" id="KAK7753362.1"/>
    </source>
</evidence>
<dbReference type="AlphaFoldDB" id="A0AAN9YSW8"/>
<dbReference type="EMBL" id="JAKJXP020000029">
    <property type="protein sequence ID" value="KAK7753362.1"/>
    <property type="molecule type" value="Genomic_DNA"/>
</dbReference>
<organism evidence="1 2">
    <name type="scientific">Diatrype stigma</name>
    <dbReference type="NCBI Taxonomy" id="117547"/>
    <lineage>
        <taxon>Eukaryota</taxon>
        <taxon>Fungi</taxon>
        <taxon>Dikarya</taxon>
        <taxon>Ascomycota</taxon>
        <taxon>Pezizomycotina</taxon>
        <taxon>Sordariomycetes</taxon>
        <taxon>Xylariomycetidae</taxon>
        <taxon>Xylariales</taxon>
        <taxon>Diatrypaceae</taxon>
        <taxon>Diatrype</taxon>
    </lineage>
</organism>
<sequence length="311" mass="34904">MANSEISPQTAAITCAENVAVLSLLYPTSSPSSNIPADRHIQQTGYALPLDREKVLVGMLAYLAHTDDNPNTIPAICIEEVPKAACLRVLLAVNKAREESNKKILDNLQKRFDELFALLAKVDDGPSDIEESLSATIVSMCSSRILSRMRLIPNYKNQKKPPIKERLQVVINRLREVARTNPKTPELLISIESFTKEAESVIRLIDEWEKDQTPSHLKSLVHGVHTLWTSGKIHGELMNVPTDVLCPSSREALMDSLFKVARYREAAGLLYRTAKEFPLARRMQIMPIELPKHAFDKVPTDKMKVKNYLAV</sequence>
<protein>
    <submittedName>
        <fullName evidence="1">Uncharacterized protein</fullName>
    </submittedName>
</protein>
<comment type="caution">
    <text evidence="1">The sequence shown here is derived from an EMBL/GenBank/DDBJ whole genome shotgun (WGS) entry which is preliminary data.</text>
</comment>
<reference evidence="1 2" key="1">
    <citation type="submission" date="2024-02" db="EMBL/GenBank/DDBJ databases">
        <title>De novo assembly and annotation of 12 fungi associated with fruit tree decline syndrome in Ontario, Canada.</title>
        <authorList>
            <person name="Sulman M."/>
            <person name="Ellouze W."/>
            <person name="Ilyukhin E."/>
        </authorList>
    </citation>
    <scope>NUCLEOTIDE SEQUENCE [LARGE SCALE GENOMIC DNA]</scope>
    <source>
        <strain evidence="1 2">M11/M66-122</strain>
    </source>
</reference>
<evidence type="ECO:0000313" key="2">
    <source>
        <dbReference type="Proteomes" id="UP001320420"/>
    </source>
</evidence>
<name>A0AAN9YSW8_9PEZI</name>
<keyword evidence="2" id="KW-1185">Reference proteome</keyword>
<gene>
    <name evidence="1" type="ORF">SLS62_004652</name>
</gene>
<dbReference type="Proteomes" id="UP001320420">
    <property type="component" value="Unassembled WGS sequence"/>
</dbReference>